<dbReference type="Proteomes" id="UP000503399">
    <property type="component" value="Chromosome"/>
</dbReference>
<dbReference type="KEGG" id="hfv:R50_0464"/>
<evidence type="ECO:0000256" key="9">
    <source>
        <dbReference type="ARBA" id="ARBA00023004"/>
    </source>
</evidence>
<keyword evidence="8" id="KW-0479">Metal-binding</keyword>
<evidence type="ECO:0000256" key="6">
    <source>
        <dbReference type="ARBA" id="ARBA00022485"/>
    </source>
</evidence>
<keyword evidence="7" id="KW-0949">S-adenosyl-L-methionine</keyword>
<evidence type="ECO:0000256" key="4">
    <source>
        <dbReference type="ARBA" id="ARBA00006804"/>
    </source>
</evidence>
<comment type="similarity">
    <text evidence="4">Belongs to the radical SAM superfamily. NifB family.</text>
</comment>
<organism evidence="16 17">
    <name type="scientific">Candidatus Hydrogenisulfobacillus filiaventi</name>
    <dbReference type="NCBI Taxonomy" id="2707344"/>
    <lineage>
        <taxon>Bacteria</taxon>
        <taxon>Bacillati</taxon>
        <taxon>Bacillota</taxon>
        <taxon>Clostridia</taxon>
        <taxon>Eubacteriales</taxon>
        <taxon>Clostridiales Family XVII. Incertae Sedis</taxon>
        <taxon>Candidatus Hydrogenisulfobacillus</taxon>
    </lineage>
</organism>
<dbReference type="SUPFAM" id="SSF53146">
    <property type="entry name" value="Nitrogenase accessory factor-like"/>
    <property type="match status" value="1"/>
</dbReference>
<gene>
    <name evidence="16" type="primary">nifB</name>
    <name evidence="16" type="ORF">R50_0464</name>
</gene>
<dbReference type="Pfam" id="PF04055">
    <property type="entry name" value="Radical_SAM"/>
    <property type="match status" value="1"/>
</dbReference>
<proteinExistence type="inferred from homology"/>
<dbReference type="PANTHER" id="PTHR43787:SF13">
    <property type="entry name" value="FEMO COFACTOR BIOSYNTHESIS PROTEIN NIFB"/>
    <property type="match status" value="1"/>
</dbReference>
<dbReference type="GO" id="GO:0051539">
    <property type="term" value="F:4 iron, 4 sulfur cluster binding"/>
    <property type="evidence" value="ECO:0007669"/>
    <property type="project" value="UniProtKB-KW"/>
</dbReference>
<dbReference type="GO" id="GO:0046872">
    <property type="term" value="F:metal ion binding"/>
    <property type="evidence" value="ECO:0007669"/>
    <property type="project" value="UniProtKB-KW"/>
</dbReference>
<keyword evidence="6" id="KW-0004">4Fe-4S</keyword>
<dbReference type="InterPro" id="IPR058240">
    <property type="entry name" value="rSAM_sf"/>
</dbReference>
<evidence type="ECO:0000256" key="2">
    <source>
        <dbReference type="ARBA" id="ARBA00003522"/>
    </source>
</evidence>
<sequence>MEFKLSNAPAAATTGCGLAAGTSDLPEAVARRIANHPCYSEEAHHFYARMHVAVAPACNIQCHYCNRRYDCVNESRPGVTSEVLKPEEALKKILVVAGEVPELSVVGIAGPGDALANPEKTFRTFELVAEHAPDIRLCLSTNGLALPDYVERLKRLNVDHVTVTVNMVDPEVGQYIYDWVYYNHKRYRGKEAAAILAERQWEGMRALAKADILFKVNSVLIPGVNDDHLAEVAQVVKGLGAFLHNVMPLVPAPGSHYDRIGQRGPTPEEVRAVQDALGESMRMMRHCRQCRADAIGKLGEDRGQEFTKARFLEAEPAYDPAARAAAHARIDARIERMKTARQALEARRTAAPLVAVVTRGEGLLNQALAEATEILVYRITGGRLILASARRIGAYVRGAETVADAGRAGALPALLGDCRAVFAVPGPWDPAWALPDLERVEVEPGTSIEAAVAGWLAAREERTPQEAGR</sequence>
<name>A0A6F8ZE82_9FIRM</name>
<keyword evidence="11" id="KW-0535">Nitrogen fixation</keyword>
<dbReference type="AlphaFoldDB" id="A0A6F8ZE82"/>
<dbReference type="NCBIfam" id="TIGR01290">
    <property type="entry name" value="nifB"/>
    <property type="match status" value="1"/>
</dbReference>
<evidence type="ECO:0000256" key="3">
    <source>
        <dbReference type="ARBA" id="ARBA00005155"/>
    </source>
</evidence>
<feature type="domain" description="Radical SAM core" evidence="15">
    <location>
        <begin position="44"/>
        <end position="291"/>
    </location>
</feature>
<evidence type="ECO:0000313" key="17">
    <source>
        <dbReference type="Proteomes" id="UP000503399"/>
    </source>
</evidence>
<evidence type="ECO:0000256" key="8">
    <source>
        <dbReference type="ARBA" id="ARBA00022723"/>
    </source>
</evidence>
<evidence type="ECO:0000313" key="16">
    <source>
        <dbReference type="EMBL" id="CAB1127970.1"/>
    </source>
</evidence>
<reference evidence="16 17" key="1">
    <citation type="submission" date="2020-02" db="EMBL/GenBank/DDBJ databases">
        <authorList>
            <person name="Hogendoorn C."/>
        </authorList>
    </citation>
    <scope>NUCLEOTIDE SEQUENCE [LARGE SCALE GENOMIC DNA]</scope>
    <source>
        <strain evidence="16">R501</strain>
    </source>
</reference>
<dbReference type="CDD" id="cd01335">
    <property type="entry name" value="Radical_SAM"/>
    <property type="match status" value="1"/>
</dbReference>
<dbReference type="SFLD" id="SFLDG01067">
    <property type="entry name" value="SPASM/twitch_domain_containing"/>
    <property type="match status" value="1"/>
</dbReference>
<evidence type="ECO:0000256" key="14">
    <source>
        <dbReference type="ARBA" id="ARBA00032102"/>
    </source>
</evidence>
<dbReference type="PANTHER" id="PTHR43787">
    <property type="entry name" value="FEMO COFACTOR BIOSYNTHESIS PROTEIN NIFB-RELATED"/>
    <property type="match status" value="1"/>
</dbReference>
<evidence type="ECO:0000256" key="13">
    <source>
        <dbReference type="ARBA" id="ARBA00030926"/>
    </source>
</evidence>
<evidence type="ECO:0000256" key="5">
    <source>
        <dbReference type="ARBA" id="ARBA00021702"/>
    </source>
</evidence>
<evidence type="ECO:0000259" key="15">
    <source>
        <dbReference type="PROSITE" id="PS51918"/>
    </source>
</evidence>
<dbReference type="SFLD" id="SFLDF00281">
    <property type="entry name" value="FeMo_cofactor_biosynthesis_pro"/>
    <property type="match status" value="1"/>
</dbReference>
<keyword evidence="9" id="KW-0408">Iron</keyword>
<dbReference type="GO" id="GO:0032324">
    <property type="term" value="P:molybdopterin cofactor biosynthetic process"/>
    <property type="evidence" value="ECO:0007669"/>
    <property type="project" value="UniProtKB-ARBA"/>
</dbReference>
<dbReference type="InterPro" id="IPR005980">
    <property type="entry name" value="Nase_CF_NifB"/>
</dbReference>
<dbReference type="SFLD" id="SFLDG01068">
    <property type="entry name" value="FeMo_cofactor_biosynthesis_pro"/>
    <property type="match status" value="1"/>
</dbReference>
<accession>A0A6F8ZE82</accession>
<keyword evidence="17" id="KW-1185">Reference proteome</keyword>
<evidence type="ECO:0000256" key="1">
    <source>
        <dbReference type="ARBA" id="ARBA00001966"/>
    </source>
</evidence>
<dbReference type="GO" id="GO:0016829">
    <property type="term" value="F:lyase activity"/>
    <property type="evidence" value="ECO:0007669"/>
    <property type="project" value="UniProtKB-KW"/>
</dbReference>
<dbReference type="InterPro" id="IPR036105">
    <property type="entry name" value="DiNase_FeMo-co_biosyn_sf"/>
</dbReference>
<evidence type="ECO:0000256" key="10">
    <source>
        <dbReference type="ARBA" id="ARBA00023014"/>
    </source>
</evidence>
<dbReference type="SMART" id="SM00729">
    <property type="entry name" value="Elp3"/>
    <property type="match status" value="1"/>
</dbReference>
<dbReference type="PROSITE" id="PS51918">
    <property type="entry name" value="RADICAL_SAM"/>
    <property type="match status" value="1"/>
</dbReference>
<dbReference type="InterPro" id="IPR006638">
    <property type="entry name" value="Elp3/MiaA/NifB-like_rSAM"/>
</dbReference>
<evidence type="ECO:0000256" key="7">
    <source>
        <dbReference type="ARBA" id="ARBA00022691"/>
    </source>
</evidence>
<comment type="cofactor">
    <cofactor evidence="1">
        <name>[4Fe-4S] cluster</name>
        <dbReference type="ChEBI" id="CHEBI:49883"/>
    </cofactor>
</comment>
<evidence type="ECO:0000256" key="11">
    <source>
        <dbReference type="ARBA" id="ARBA00023231"/>
    </source>
</evidence>
<evidence type="ECO:0000256" key="12">
    <source>
        <dbReference type="ARBA" id="ARBA00023239"/>
    </source>
</evidence>
<dbReference type="UniPathway" id="UPA00782"/>
<protein>
    <recommendedName>
        <fullName evidence="5">FeMo cofactor biosynthesis protein NifB</fullName>
    </recommendedName>
    <alternativeName>
        <fullName evidence="14">Nitrogenase cofactor maturase NifB</fullName>
    </alternativeName>
    <alternativeName>
        <fullName evidence="13">Radical SAM assemblase NifB</fullName>
    </alternativeName>
</protein>
<dbReference type="SFLD" id="SFLDS00029">
    <property type="entry name" value="Radical_SAM"/>
    <property type="match status" value="1"/>
</dbReference>
<dbReference type="PROSITE" id="PS01305">
    <property type="entry name" value="MOAA_NIFB_PQQE"/>
    <property type="match status" value="1"/>
</dbReference>
<dbReference type="PROSITE" id="PS51257">
    <property type="entry name" value="PROKAR_LIPOPROTEIN"/>
    <property type="match status" value="1"/>
</dbReference>
<dbReference type="InterPro" id="IPR000385">
    <property type="entry name" value="MoaA_NifB_PqqE_Fe-S-bd_CS"/>
</dbReference>
<keyword evidence="12" id="KW-0456">Lyase</keyword>
<keyword evidence="10" id="KW-0411">Iron-sulfur</keyword>
<dbReference type="SUPFAM" id="SSF102114">
    <property type="entry name" value="Radical SAM enzymes"/>
    <property type="match status" value="1"/>
</dbReference>
<comment type="pathway">
    <text evidence="3">Cofactor biosynthesis; Fe-Mo cofactor biosynthesis.</text>
</comment>
<dbReference type="EMBL" id="LR778114">
    <property type="protein sequence ID" value="CAB1127970.1"/>
    <property type="molecule type" value="Genomic_DNA"/>
</dbReference>
<comment type="function">
    <text evidence="2">Involved in the biosynthesis of the iron-molybdenum cofactor (FeMo-co or M-cluster) found in the dinitrogenase enzyme of the nitrogenase complex in nitrogen-fixing microorganisms. NifB catalyzes the crucial step of radical SAM-dependent carbide insertion that occurs concomitant with the insertion of a 9th sulfur and the rearrangement/coupling of two [4Fe-4S] clusters into a [8Fe-9S-C] cluster, the precursor to the M-cluster.</text>
</comment>
<dbReference type="InterPro" id="IPR007197">
    <property type="entry name" value="rSAM"/>
</dbReference>
<dbReference type="InterPro" id="IPR013785">
    <property type="entry name" value="Aldolase_TIM"/>
</dbReference>
<dbReference type="Gene3D" id="3.20.20.70">
    <property type="entry name" value="Aldolase class I"/>
    <property type="match status" value="1"/>
</dbReference>